<dbReference type="InterPro" id="IPR006764">
    <property type="entry name" value="SAM_dep_MeTrfase_SAV2177_type"/>
</dbReference>
<name>A0A2N3WUW9_9PSEU</name>
<dbReference type="EMBL" id="PJMY01000003">
    <property type="protein sequence ID" value="PKV97672.1"/>
    <property type="molecule type" value="Genomic_DNA"/>
</dbReference>
<gene>
    <name evidence="1" type="ORF">ATK30_8665</name>
</gene>
<protein>
    <submittedName>
        <fullName evidence="1">O-methyltransferase involved in polyketide biosynthesis</fullName>
    </submittedName>
</protein>
<dbReference type="Pfam" id="PF04672">
    <property type="entry name" value="Methyltransf_19"/>
    <property type="match status" value="1"/>
</dbReference>
<sequence length="277" mass="30703">MVDEAPRIDIDRPSAGRIYDYVLGGTHNYAIDREFAEQQLKEMPQMRVGMVANREFLGRAVRFAVESGIRQFVDIGSGLPTQGNVHEVADEVAPGECRVVYVDNEPVAHAHSQILLEDTADPLRHRAIFGDYFDGPGLWERVLDEGIIDPDEPVCLLIVALLHFMPDGLEPERQLAHYRDLLAPGSLLALTHVSMNPEDEDALGSFGKVSGQYTQRATLPLTQRSREQIAALFGDFELVEPGLVWLPDWRPDAPIQGDSAEANIVGGVARKRGSTRR</sequence>
<evidence type="ECO:0000313" key="1">
    <source>
        <dbReference type="EMBL" id="PKV97672.1"/>
    </source>
</evidence>
<dbReference type="RefSeq" id="WP_101440358.1">
    <property type="nucleotide sequence ID" value="NZ_PJMY01000003.1"/>
</dbReference>
<proteinExistence type="predicted"/>
<evidence type="ECO:0000313" key="2">
    <source>
        <dbReference type="Proteomes" id="UP000233750"/>
    </source>
</evidence>
<dbReference type="OrthoDB" id="3630902at2"/>
<dbReference type="InterPro" id="IPR029063">
    <property type="entry name" value="SAM-dependent_MTases_sf"/>
</dbReference>
<dbReference type="Proteomes" id="UP000233750">
    <property type="component" value="Unassembled WGS sequence"/>
</dbReference>
<dbReference type="Gene3D" id="3.40.50.150">
    <property type="entry name" value="Vaccinia Virus protein VP39"/>
    <property type="match status" value="1"/>
</dbReference>
<keyword evidence="2" id="KW-1185">Reference proteome</keyword>
<dbReference type="PIRSF" id="PIRSF017393">
    <property type="entry name" value="MTase_SAV2177"/>
    <property type="match status" value="1"/>
</dbReference>
<accession>A0A2N3WUW9</accession>
<organism evidence="1 2">
    <name type="scientific">Amycolatopsis echigonensis</name>
    <dbReference type="NCBI Taxonomy" id="2576905"/>
    <lineage>
        <taxon>Bacteria</taxon>
        <taxon>Bacillati</taxon>
        <taxon>Actinomycetota</taxon>
        <taxon>Actinomycetes</taxon>
        <taxon>Pseudonocardiales</taxon>
        <taxon>Pseudonocardiaceae</taxon>
        <taxon>Amycolatopsis</taxon>
    </lineage>
</organism>
<reference evidence="1 2" key="1">
    <citation type="submission" date="2017-12" db="EMBL/GenBank/DDBJ databases">
        <title>Sequencing the genomes of 1000 Actinobacteria strains.</title>
        <authorList>
            <person name="Klenk H.-P."/>
        </authorList>
    </citation>
    <scope>NUCLEOTIDE SEQUENCE [LARGE SCALE GENOMIC DNA]</scope>
    <source>
        <strain evidence="1 2">DSM 45165</strain>
    </source>
</reference>
<comment type="caution">
    <text evidence="1">The sequence shown here is derived from an EMBL/GenBank/DDBJ whole genome shotgun (WGS) entry which is preliminary data.</text>
</comment>
<dbReference type="AlphaFoldDB" id="A0A2N3WUW9"/>
<dbReference type="SUPFAM" id="SSF53335">
    <property type="entry name" value="S-adenosyl-L-methionine-dependent methyltransferases"/>
    <property type="match status" value="1"/>
</dbReference>